<dbReference type="PANTHER" id="PTHR42915:SF1">
    <property type="entry name" value="PEPTIDOGLYCAN BETA-N-ACETYLMURAMIDASE NAMZ"/>
    <property type="match status" value="1"/>
</dbReference>
<gene>
    <name evidence="4" type="ORF">AOT14_07130</name>
</gene>
<keyword evidence="4" id="KW-0378">Hydrolase</keyword>
<sequence precursor="true">MHGYMRNLFLCGLLLAAMVPVQAIAAVGDGPEPGIEVLLRERADALKGKRIGLVTNMTGVDRALRSDIDLLAARTDVQLVALFGPEHGVRGDVQAGGHVDSSRDAATGLPVHSLYGEHREPTPEMLRGIDLLLFDIQDVGARFYTYPYTLANVLRAARRDGIPVWVLDRPNPVGGLKVEGPVLEPAQASFVGMFPIPVRHGMTIGELARLFNAGFGIGADLSVVPMRGWQRGDAEPGGAMPWVPPSPNMPTRDTALVYLGTALLEGTNVSEGRGTTRPFETLGAPFVDARQLADALNALDLPGVRFRPTAFTPSFSKHAGKACGGVQIHVTDREAFVPFRTGLAVVKTLHDLYPDAFRFQSDAPGATPGFFDKLAGNAWLREAIGRGDALDAMQARWQPELRRFEALRTRYLLYP</sequence>
<reference evidence="4 5" key="1">
    <citation type="journal article" date="2015" name="Genome Announc.">
        <title>Complete Genome Sequencing of Stenotrophomonas acidaminiphila ZAC14D2_NAIMI4_2, a Multidrug-Resistant Strain Isolated from Sediments of a Polluted River in Mexico, Uncovers New Antibiotic Resistance Genes and a Novel Class-II Lasso Peptide Biosynthesis Gene Cluster.</title>
        <authorList>
            <person name="Vinuesa P."/>
            <person name="Ochoa-Sanchez L.E."/>
        </authorList>
    </citation>
    <scope>NUCLEOTIDE SEQUENCE [LARGE SCALE GENOMIC DNA]</scope>
    <source>
        <strain evidence="4 5">ZAC14D2_NAIMI4_2</strain>
    </source>
</reference>
<protein>
    <submittedName>
        <fullName evidence="4">O-glycosyl hydrolase</fullName>
    </submittedName>
</protein>
<keyword evidence="5" id="KW-1185">Reference proteome</keyword>
<dbReference type="PIRSF" id="PIRSF016719">
    <property type="entry name" value="UCP016719"/>
    <property type="match status" value="1"/>
</dbReference>
<dbReference type="Pfam" id="PF20732">
    <property type="entry name" value="NamZ_C"/>
    <property type="match status" value="1"/>
</dbReference>
<feature type="chain" id="PRO_5006588491" evidence="1">
    <location>
        <begin position="26"/>
        <end position="415"/>
    </location>
</feature>
<dbReference type="Proteomes" id="UP000061010">
    <property type="component" value="Chromosome"/>
</dbReference>
<dbReference type="PANTHER" id="PTHR42915">
    <property type="entry name" value="HYPOTHETICAL 460 KDA PROTEIN IN FEUA-SIGW INTERGENIC REGION [PRECURSOR]"/>
    <property type="match status" value="1"/>
</dbReference>
<evidence type="ECO:0000259" key="3">
    <source>
        <dbReference type="Pfam" id="PF20732"/>
    </source>
</evidence>
<evidence type="ECO:0000313" key="5">
    <source>
        <dbReference type="Proteomes" id="UP000061010"/>
    </source>
</evidence>
<proteinExistence type="predicted"/>
<dbReference type="Gene3D" id="3.40.50.12170">
    <property type="entry name" value="Uncharacterised protein PF07075, DUF1343"/>
    <property type="match status" value="1"/>
</dbReference>
<dbReference type="InterPro" id="IPR048502">
    <property type="entry name" value="NamZ_N"/>
</dbReference>
<dbReference type="Gene3D" id="3.90.1150.140">
    <property type="match status" value="1"/>
</dbReference>
<dbReference type="EMBL" id="CP012900">
    <property type="protein sequence ID" value="ALJ27151.1"/>
    <property type="molecule type" value="Genomic_DNA"/>
</dbReference>
<keyword evidence="1" id="KW-0732">Signal</keyword>
<accession>A0A0S1AWI9</accession>
<evidence type="ECO:0000256" key="1">
    <source>
        <dbReference type="SAM" id="SignalP"/>
    </source>
</evidence>
<dbReference type="KEGG" id="sacz:AOT14_07130"/>
<dbReference type="InterPro" id="IPR008302">
    <property type="entry name" value="NamZ"/>
</dbReference>
<dbReference type="PATRIC" id="fig|128780.6.peg.719"/>
<feature type="signal peptide" evidence="1">
    <location>
        <begin position="1"/>
        <end position="25"/>
    </location>
</feature>
<feature type="domain" description="Peptidoglycan beta-N-acetylmuramidase NamZ N-terminal" evidence="2">
    <location>
        <begin position="51"/>
        <end position="252"/>
    </location>
</feature>
<organism evidence="4 5">
    <name type="scientific">Stenotrophomonas acidaminiphila</name>
    <dbReference type="NCBI Taxonomy" id="128780"/>
    <lineage>
        <taxon>Bacteria</taxon>
        <taxon>Pseudomonadati</taxon>
        <taxon>Pseudomonadota</taxon>
        <taxon>Gammaproteobacteria</taxon>
        <taxon>Lysobacterales</taxon>
        <taxon>Lysobacteraceae</taxon>
        <taxon>Stenotrophomonas</taxon>
    </lineage>
</organism>
<feature type="domain" description="Peptidoglycan beta-N-acetylmuramidase NamZ C-terminal" evidence="3">
    <location>
        <begin position="256"/>
        <end position="414"/>
    </location>
</feature>
<evidence type="ECO:0000313" key="4">
    <source>
        <dbReference type="EMBL" id="ALJ27151.1"/>
    </source>
</evidence>
<dbReference type="Pfam" id="PF07075">
    <property type="entry name" value="NamZ_N"/>
    <property type="match status" value="1"/>
</dbReference>
<dbReference type="InterPro" id="IPR048503">
    <property type="entry name" value="NamZ_C"/>
</dbReference>
<dbReference type="GO" id="GO:0033922">
    <property type="term" value="F:peptidoglycan beta-N-acetylmuramidase activity"/>
    <property type="evidence" value="ECO:0007669"/>
    <property type="project" value="InterPro"/>
</dbReference>
<name>A0A0S1AWI9_9GAMM</name>
<dbReference type="AlphaFoldDB" id="A0A0S1AWI9"/>
<evidence type="ECO:0000259" key="2">
    <source>
        <dbReference type="Pfam" id="PF07075"/>
    </source>
</evidence>